<dbReference type="PANTHER" id="PTHR43908:SF3">
    <property type="entry name" value="AT29763P-RELATED"/>
    <property type="match status" value="1"/>
</dbReference>
<dbReference type="InterPro" id="IPR051100">
    <property type="entry name" value="DnaJ_subfamily_B/C"/>
</dbReference>
<dbReference type="PRINTS" id="PR00625">
    <property type="entry name" value="JDOMAIN"/>
</dbReference>
<keyword evidence="1" id="KW-0472">Membrane</keyword>
<protein>
    <submittedName>
        <fullName evidence="3">DnaJ (Hsp40), subfamily B, member 12</fullName>
    </submittedName>
</protein>
<gene>
    <name evidence="3" type="ORF">M9Y10_025031</name>
    <name evidence="4" type="ORF">M9Y10_030509</name>
</gene>
<keyword evidence="1" id="KW-0812">Transmembrane</keyword>
<dbReference type="InterPro" id="IPR036869">
    <property type="entry name" value="J_dom_sf"/>
</dbReference>
<dbReference type="Proteomes" id="UP001470230">
    <property type="component" value="Unassembled WGS sequence"/>
</dbReference>
<comment type="caution">
    <text evidence="3">The sequence shown here is derived from an EMBL/GenBank/DDBJ whole genome shotgun (WGS) entry which is preliminary data.</text>
</comment>
<name>A0ABR2GM58_9EUKA</name>
<feature type="domain" description="J" evidence="2">
    <location>
        <begin position="18"/>
        <end position="82"/>
    </location>
</feature>
<dbReference type="EMBL" id="JAPFFF010000044">
    <property type="protein sequence ID" value="KAK8840732.1"/>
    <property type="molecule type" value="Genomic_DNA"/>
</dbReference>
<evidence type="ECO:0000313" key="3">
    <source>
        <dbReference type="EMBL" id="KAK8834766.1"/>
    </source>
</evidence>
<dbReference type="CDD" id="cd06257">
    <property type="entry name" value="DnaJ"/>
    <property type="match status" value="1"/>
</dbReference>
<dbReference type="Gene3D" id="1.10.287.110">
    <property type="entry name" value="DnaJ domain"/>
    <property type="match status" value="1"/>
</dbReference>
<keyword evidence="1" id="KW-1133">Transmembrane helix</keyword>
<evidence type="ECO:0000256" key="1">
    <source>
        <dbReference type="SAM" id="Phobius"/>
    </source>
</evidence>
<keyword evidence="5" id="KW-1185">Reference proteome</keyword>
<evidence type="ECO:0000259" key="2">
    <source>
        <dbReference type="PROSITE" id="PS50076"/>
    </source>
</evidence>
<sequence length="189" mass="22039">MTSEETEKLIRRIIKATTPYEVLGIKKESNNRDIKRAYHKLSRIVHPDKCKHESATECFQRVSAAHILLMNNAERKLYDSGVEEKWMYSKKAMNKGNFCQPAFTEGVISSMFGFEDDISPEEVISALFGNHKNIQDSFKNRKFYSGKMKFDEELNDEEKTSIKKNKFNQSLCFLIPILLSFIWVAKTFY</sequence>
<accession>A0ABR2GM58</accession>
<proteinExistence type="predicted"/>
<evidence type="ECO:0000313" key="5">
    <source>
        <dbReference type="Proteomes" id="UP001470230"/>
    </source>
</evidence>
<feature type="transmembrane region" description="Helical" evidence="1">
    <location>
        <begin position="167"/>
        <end position="185"/>
    </location>
</feature>
<dbReference type="EMBL" id="JAPFFF010000320">
    <property type="protein sequence ID" value="KAK8834766.1"/>
    <property type="molecule type" value="Genomic_DNA"/>
</dbReference>
<dbReference type="Pfam" id="PF00226">
    <property type="entry name" value="DnaJ"/>
    <property type="match status" value="1"/>
</dbReference>
<evidence type="ECO:0000313" key="4">
    <source>
        <dbReference type="EMBL" id="KAK8840732.1"/>
    </source>
</evidence>
<dbReference type="PROSITE" id="PS50076">
    <property type="entry name" value="DNAJ_2"/>
    <property type="match status" value="1"/>
</dbReference>
<organism evidence="3 5">
    <name type="scientific">Tritrichomonas musculus</name>
    <dbReference type="NCBI Taxonomy" id="1915356"/>
    <lineage>
        <taxon>Eukaryota</taxon>
        <taxon>Metamonada</taxon>
        <taxon>Parabasalia</taxon>
        <taxon>Tritrichomonadida</taxon>
        <taxon>Tritrichomonadidae</taxon>
        <taxon>Tritrichomonas</taxon>
    </lineage>
</organism>
<dbReference type="SUPFAM" id="SSF46565">
    <property type="entry name" value="Chaperone J-domain"/>
    <property type="match status" value="1"/>
</dbReference>
<dbReference type="SMART" id="SM00271">
    <property type="entry name" value="DnaJ"/>
    <property type="match status" value="1"/>
</dbReference>
<dbReference type="PANTHER" id="PTHR43908">
    <property type="entry name" value="AT29763P-RELATED"/>
    <property type="match status" value="1"/>
</dbReference>
<dbReference type="InterPro" id="IPR001623">
    <property type="entry name" value="DnaJ_domain"/>
</dbReference>
<reference evidence="3 5" key="1">
    <citation type="submission" date="2024-04" db="EMBL/GenBank/DDBJ databases">
        <title>Tritrichomonas musculus Genome.</title>
        <authorList>
            <person name="Alves-Ferreira E."/>
            <person name="Grigg M."/>
            <person name="Lorenzi H."/>
            <person name="Galac M."/>
        </authorList>
    </citation>
    <scope>NUCLEOTIDE SEQUENCE [LARGE SCALE GENOMIC DNA]</scope>
    <source>
        <strain evidence="3 5">EAF2021</strain>
    </source>
</reference>